<evidence type="ECO:0000313" key="2">
    <source>
        <dbReference type="EMBL" id="KAF0297029.1"/>
    </source>
</evidence>
<feature type="chain" id="PRO_5025392234" evidence="1">
    <location>
        <begin position="22"/>
        <end position="193"/>
    </location>
</feature>
<dbReference type="AlphaFoldDB" id="A0A6A4VVT4"/>
<name>A0A6A4VVT4_AMPAM</name>
<gene>
    <name evidence="2" type="ORF">FJT64_005515</name>
</gene>
<evidence type="ECO:0000256" key="1">
    <source>
        <dbReference type="SAM" id="SignalP"/>
    </source>
</evidence>
<keyword evidence="3" id="KW-1185">Reference proteome</keyword>
<dbReference type="Proteomes" id="UP000440578">
    <property type="component" value="Unassembled WGS sequence"/>
</dbReference>
<organism evidence="2 3">
    <name type="scientific">Amphibalanus amphitrite</name>
    <name type="common">Striped barnacle</name>
    <name type="synonym">Balanus amphitrite</name>
    <dbReference type="NCBI Taxonomy" id="1232801"/>
    <lineage>
        <taxon>Eukaryota</taxon>
        <taxon>Metazoa</taxon>
        <taxon>Ecdysozoa</taxon>
        <taxon>Arthropoda</taxon>
        <taxon>Crustacea</taxon>
        <taxon>Multicrustacea</taxon>
        <taxon>Cirripedia</taxon>
        <taxon>Thoracica</taxon>
        <taxon>Thoracicalcarea</taxon>
        <taxon>Balanomorpha</taxon>
        <taxon>Balanoidea</taxon>
        <taxon>Balanidae</taxon>
        <taxon>Amphibalaninae</taxon>
        <taxon>Amphibalanus</taxon>
    </lineage>
</organism>
<feature type="signal peptide" evidence="1">
    <location>
        <begin position="1"/>
        <end position="21"/>
    </location>
</feature>
<accession>A0A6A4VVT4</accession>
<reference evidence="2 3" key="1">
    <citation type="submission" date="2019-07" db="EMBL/GenBank/DDBJ databases">
        <title>Draft genome assembly of a fouling barnacle, Amphibalanus amphitrite (Darwin, 1854): The first reference genome for Thecostraca.</title>
        <authorList>
            <person name="Kim W."/>
        </authorList>
    </citation>
    <scope>NUCLEOTIDE SEQUENCE [LARGE SCALE GENOMIC DNA]</scope>
    <source>
        <strain evidence="2">SNU_AA5</strain>
        <tissue evidence="2">Soma without cirri and trophi</tissue>
    </source>
</reference>
<keyword evidence="1" id="KW-0732">Signal</keyword>
<sequence>MKFLYVLAALLVLTQVIQVEALFGLIALKAGAIGYALGRASGGFGGGYGRRRGGYGGYGRQYGRRGGYGHHRYGRDLTAVQQLDETSREGLQMDAYFAAVQLGDEDGCGLRLVCELRTMDPAQLGEEENIILALFGSNVPSSGRPDSPKLAYDAAADLGSRAGSVEVCAETFHACQYGSAELIQAIKDSSPEQ</sequence>
<proteinExistence type="predicted"/>
<protein>
    <submittedName>
        <fullName evidence="2">Uncharacterized protein</fullName>
    </submittedName>
</protein>
<evidence type="ECO:0000313" key="3">
    <source>
        <dbReference type="Proteomes" id="UP000440578"/>
    </source>
</evidence>
<dbReference type="EMBL" id="VIIS01001515">
    <property type="protein sequence ID" value="KAF0297029.1"/>
    <property type="molecule type" value="Genomic_DNA"/>
</dbReference>
<dbReference type="OrthoDB" id="6376998at2759"/>
<comment type="caution">
    <text evidence="2">The sequence shown here is derived from an EMBL/GenBank/DDBJ whole genome shotgun (WGS) entry which is preliminary data.</text>
</comment>